<protein>
    <submittedName>
        <fullName evidence="1">Uncharacterized protein</fullName>
    </submittedName>
</protein>
<name>A0A447IQY2_9RHOB</name>
<evidence type="ECO:0000313" key="1">
    <source>
        <dbReference type="EMBL" id="VDS09898.1"/>
    </source>
</evidence>
<dbReference type="OrthoDB" id="7059994at2"/>
<keyword evidence="2" id="KW-1185">Reference proteome</keyword>
<dbReference type="EMBL" id="UZWE01000046">
    <property type="protein sequence ID" value="VDS09898.1"/>
    <property type="molecule type" value="Genomic_DNA"/>
</dbReference>
<dbReference type="RefSeq" id="WP_126155510.1">
    <property type="nucleotide sequence ID" value="NZ_UZWE01000046.1"/>
</dbReference>
<reference evidence="1 2" key="1">
    <citation type="submission" date="2018-12" db="EMBL/GenBank/DDBJ databases">
        <authorList>
            <person name="Criscuolo A."/>
        </authorList>
    </citation>
    <scope>NUCLEOTIDE SEQUENCE [LARGE SCALE GENOMIC DNA]</scope>
    <source>
        <strain evidence="1">ACIP1116241</strain>
    </source>
</reference>
<accession>A0A447IQY2</accession>
<dbReference type="Proteomes" id="UP000270743">
    <property type="component" value="Unassembled WGS sequence"/>
</dbReference>
<sequence length="452" mass="50673">MLDSYLTTEATKDHLVAARMATLMHEAKSDYAVAFRNVVLSELNQSKAERDLAAGKRARRPQVKELQSHCDTLDAILADLILASGHREALGYCYRSANRQAFSSSGTKATSRVYDWQMDSLEALGLVDRKKGYKAIEDFEGPIEDYRRATRIRATPALVEHAQRHGITHDNINDHYIKRKAKLSAPLELRAGKQSDQRGRILSCPSTAKATELRQQVERINAIYARHSFAGMPEPVVRRTFNCADSEGFDFNKGGRLWGDFQNMSPEARKNIRINGQPVVELDLKASQLTILYAITKTRMPDGDPYHIDGMPRSVVKAIVTAMIGLGHNNITRWPTESKKRLMDELGGEQPMTSKTFGKVYPITATAAKVLKRHPVLYHLSPGKLDWADLQFIESEVLISAILQLGEDCDIPALPLHDSIIVPKKDTAIGRMCLSGAFNRKLRRNPQIEMKE</sequence>
<dbReference type="AlphaFoldDB" id="A0A447IQY2"/>
<evidence type="ECO:0000313" key="2">
    <source>
        <dbReference type="Proteomes" id="UP000270743"/>
    </source>
</evidence>
<gene>
    <name evidence="1" type="ORF">PARHAE_03106</name>
</gene>
<organism evidence="1 2">
    <name type="scientific">Paracoccus haematequi</name>
    <dbReference type="NCBI Taxonomy" id="2491866"/>
    <lineage>
        <taxon>Bacteria</taxon>
        <taxon>Pseudomonadati</taxon>
        <taxon>Pseudomonadota</taxon>
        <taxon>Alphaproteobacteria</taxon>
        <taxon>Rhodobacterales</taxon>
        <taxon>Paracoccaceae</taxon>
        <taxon>Paracoccus</taxon>
    </lineage>
</organism>
<proteinExistence type="predicted"/>